<comment type="caution">
    <text evidence="1">The sequence shown here is derived from an EMBL/GenBank/DDBJ whole genome shotgun (WGS) entry which is preliminary data.</text>
</comment>
<name>A0A7K1FMA6_9ACTN</name>
<proteinExistence type="predicted"/>
<accession>A0A7K1FMA6</accession>
<gene>
    <name evidence="1" type="ORF">GIS00_15000</name>
</gene>
<sequence>MRRTLTTRFVIAMSLLVLLCCVGWALLAQHVVPDACSYADPPPRAQYLHCP</sequence>
<reference evidence="1 2" key="1">
    <citation type="submission" date="2019-11" db="EMBL/GenBank/DDBJ databases">
        <authorList>
            <person name="Jiang L.-Q."/>
        </authorList>
    </citation>
    <scope>NUCLEOTIDE SEQUENCE [LARGE SCALE GENOMIC DNA]</scope>
    <source>
        <strain evidence="1 2">YIM 132087</strain>
    </source>
</reference>
<dbReference type="EMBL" id="WLYK01000005">
    <property type="protein sequence ID" value="MTD15248.1"/>
    <property type="molecule type" value="Genomic_DNA"/>
</dbReference>
<evidence type="ECO:0000313" key="2">
    <source>
        <dbReference type="Proteomes" id="UP000460221"/>
    </source>
</evidence>
<organism evidence="1 2">
    <name type="scientific">Nakamurella alba</name>
    <dbReference type="NCBI Taxonomy" id="2665158"/>
    <lineage>
        <taxon>Bacteria</taxon>
        <taxon>Bacillati</taxon>
        <taxon>Actinomycetota</taxon>
        <taxon>Actinomycetes</taxon>
        <taxon>Nakamurellales</taxon>
        <taxon>Nakamurellaceae</taxon>
        <taxon>Nakamurella</taxon>
    </lineage>
</organism>
<dbReference type="AlphaFoldDB" id="A0A7K1FMA6"/>
<dbReference type="Proteomes" id="UP000460221">
    <property type="component" value="Unassembled WGS sequence"/>
</dbReference>
<protein>
    <submittedName>
        <fullName evidence="1">Uncharacterized protein</fullName>
    </submittedName>
</protein>
<evidence type="ECO:0000313" key="1">
    <source>
        <dbReference type="EMBL" id="MTD15248.1"/>
    </source>
</evidence>
<keyword evidence="2" id="KW-1185">Reference proteome</keyword>
<dbReference type="RefSeq" id="WP_154769197.1">
    <property type="nucleotide sequence ID" value="NZ_WLYK01000005.1"/>
</dbReference>